<evidence type="ECO:0000313" key="2">
    <source>
        <dbReference type="Proteomes" id="UP000052268"/>
    </source>
</evidence>
<accession>A0A0J7XV66</accession>
<reference evidence="1 2" key="1">
    <citation type="journal article" date="2015" name="G3 (Bethesda)">
        <title>Insights into Ongoing Evolution of the Hexachlorocyclohexane Catabolic Pathway from Comparative Genomics of Ten Sphingomonadaceae Strains.</title>
        <authorList>
            <person name="Pearce S.L."/>
            <person name="Oakeshott J.G."/>
            <person name="Pandey G."/>
        </authorList>
    </citation>
    <scope>NUCLEOTIDE SEQUENCE [LARGE SCALE GENOMIC DNA]</scope>
    <source>
        <strain evidence="1 2">LL02</strain>
    </source>
</reference>
<dbReference type="Proteomes" id="UP000052268">
    <property type="component" value="Unassembled WGS sequence"/>
</dbReference>
<organism evidence="1 2">
    <name type="scientific">Novosphingobium barchaimii LL02</name>
    <dbReference type="NCBI Taxonomy" id="1114963"/>
    <lineage>
        <taxon>Bacteria</taxon>
        <taxon>Pseudomonadati</taxon>
        <taxon>Pseudomonadota</taxon>
        <taxon>Alphaproteobacteria</taxon>
        <taxon>Sphingomonadales</taxon>
        <taxon>Sphingomonadaceae</taxon>
        <taxon>Novosphingobium</taxon>
    </lineage>
</organism>
<gene>
    <name evidence="1" type="ORF">V474_19300</name>
</gene>
<proteinExistence type="predicted"/>
<dbReference type="PATRIC" id="fig|1114963.3.peg.2697"/>
<evidence type="ECO:0000313" key="1">
    <source>
        <dbReference type="EMBL" id="KMS55499.1"/>
    </source>
</evidence>
<dbReference type="AlphaFoldDB" id="A0A0J7XV66"/>
<comment type="caution">
    <text evidence="1">The sequence shown here is derived from an EMBL/GenBank/DDBJ whole genome shotgun (WGS) entry which is preliminary data.</text>
</comment>
<keyword evidence="2" id="KW-1185">Reference proteome</keyword>
<dbReference type="EMBL" id="JACU01000005">
    <property type="protein sequence ID" value="KMS55499.1"/>
    <property type="molecule type" value="Genomic_DNA"/>
</dbReference>
<name>A0A0J7XV66_9SPHN</name>
<sequence>MPILPHQAAPRFFRKRPDMTGFDCIGEAPHLDLRHGG</sequence>
<protein>
    <submittedName>
        <fullName evidence="1">Uncharacterized protein</fullName>
    </submittedName>
</protein>